<evidence type="ECO:0000313" key="3">
    <source>
        <dbReference type="Proteomes" id="UP001589587"/>
    </source>
</evidence>
<dbReference type="PRINTS" id="PR00111">
    <property type="entry name" value="ABHYDROLASE"/>
</dbReference>
<comment type="caution">
    <text evidence="2">The sequence shown here is derived from an EMBL/GenBank/DDBJ whole genome shotgun (WGS) entry which is preliminary data.</text>
</comment>
<dbReference type="PANTHER" id="PTHR46438:SF11">
    <property type="entry name" value="LIPASE-RELATED"/>
    <property type="match status" value="1"/>
</dbReference>
<keyword evidence="3" id="KW-1185">Reference proteome</keyword>
<protein>
    <submittedName>
        <fullName evidence="2">Alpha/beta fold hydrolase</fullName>
    </submittedName>
</protein>
<feature type="domain" description="AB hydrolase-1" evidence="1">
    <location>
        <begin position="30"/>
        <end position="259"/>
    </location>
</feature>
<name>A0ABV5XPR6_9NOCA</name>
<dbReference type="InterPro" id="IPR029058">
    <property type="entry name" value="AB_hydrolase_fold"/>
</dbReference>
<dbReference type="SUPFAM" id="SSF53474">
    <property type="entry name" value="alpha/beta-Hydrolases"/>
    <property type="match status" value="1"/>
</dbReference>
<dbReference type="Pfam" id="PF12697">
    <property type="entry name" value="Abhydrolase_6"/>
    <property type="match status" value="1"/>
</dbReference>
<dbReference type="Gene3D" id="3.40.50.1820">
    <property type="entry name" value="alpha/beta hydrolase"/>
    <property type="match status" value="1"/>
</dbReference>
<proteinExistence type="predicted"/>
<dbReference type="EMBL" id="JBHMAS010000071">
    <property type="protein sequence ID" value="MFB9783617.1"/>
    <property type="molecule type" value="Genomic_DNA"/>
</dbReference>
<dbReference type="Proteomes" id="UP001589587">
    <property type="component" value="Unassembled WGS sequence"/>
</dbReference>
<accession>A0ABV5XPR6</accession>
<evidence type="ECO:0000313" key="2">
    <source>
        <dbReference type="EMBL" id="MFB9783617.1"/>
    </source>
</evidence>
<evidence type="ECO:0000259" key="1">
    <source>
        <dbReference type="Pfam" id="PF12697"/>
    </source>
</evidence>
<sequence length="274" mass="29764">MAQHAVVHELDVGGVTVTCRSWGESGAPGVVLVHGGAAHARWWDHIAPMLATTHRVVALDLSGHGDSDRRETYSLEAWAAEVMAVTRDSFDTPPVVIGHSMGGMVTLAAATWHGTDLAGAIIIDTPINEATPEEAAARDKVAFGPQKVFATREEVVARFRVIPGQDTEPYIFDHIAEHSVRQVDGGWAWKFDPAIFAHEPLRPRELSRLQCRVALLRPELGLVDTAMGEMIAERLGGRARVIDIPAAEHHVMLDQPIALVTGLRILLTRDVSAE</sequence>
<keyword evidence="2" id="KW-0378">Hydrolase</keyword>
<reference evidence="2 3" key="1">
    <citation type="submission" date="2024-09" db="EMBL/GenBank/DDBJ databases">
        <authorList>
            <person name="Sun Q."/>
            <person name="Mori K."/>
        </authorList>
    </citation>
    <scope>NUCLEOTIDE SEQUENCE [LARGE SCALE GENOMIC DNA]</scope>
    <source>
        <strain evidence="2 3">JCM 11411</strain>
    </source>
</reference>
<organism evidence="2 3">
    <name type="scientific">Rhodococcus baikonurensis</name>
    <dbReference type="NCBI Taxonomy" id="172041"/>
    <lineage>
        <taxon>Bacteria</taxon>
        <taxon>Bacillati</taxon>
        <taxon>Actinomycetota</taxon>
        <taxon>Actinomycetes</taxon>
        <taxon>Mycobacteriales</taxon>
        <taxon>Nocardiaceae</taxon>
        <taxon>Rhodococcus</taxon>
        <taxon>Rhodococcus erythropolis group</taxon>
    </lineage>
</organism>
<dbReference type="PANTHER" id="PTHR46438">
    <property type="entry name" value="ALPHA/BETA-HYDROLASES SUPERFAMILY PROTEIN"/>
    <property type="match status" value="1"/>
</dbReference>
<dbReference type="GO" id="GO:0016787">
    <property type="term" value="F:hydrolase activity"/>
    <property type="evidence" value="ECO:0007669"/>
    <property type="project" value="UniProtKB-KW"/>
</dbReference>
<gene>
    <name evidence="2" type="ORF">ACFFQ6_28340</name>
</gene>
<dbReference type="InterPro" id="IPR000073">
    <property type="entry name" value="AB_hydrolase_1"/>
</dbReference>
<dbReference type="RefSeq" id="WP_378376289.1">
    <property type="nucleotide sequence ID" value="NZ_JBHMAS010000071.1"/>
</dbReference>